<dbReference type="NCBIfam" id="TIGR04294">
    <property type="entry name" value="pre_pil_HX9DG"/>
    <property type="match status" value="1"/>
</dbReference>
<dbReference type="Proteomes" id="UP000011885">
    <property type="component" value="Unassembled WGS sequence"/>
</dbReference>
<sequence>MGEIATYLGDRDIRTSAANRANSHIAVVNCDNDPDPARPQFWEASVPVDVASTRSAEGRGYQWAVANMMQTGFVTVKPPNSLTCAGNARQAGVYGASSYHQGGAHVLMGDGAVKFITDSIEAGNQQAPNVRTSSGPGVKSPYGLWGALGTRAAREVISEEF</sequence>
<dbReference type="PATRIC" id="fig|1263870.3.peg.2657"/>
<protein>
    <submittedName>
        <fullName evidence="2">Signal peptide protein</fullName>
    </submittedName>
</protein>
<keyword evidence="3" id="KW-1185">Reference proteome</keyword>
<dbReference type="EMBL" id="ANOH01000175">
    <property type="protein sequence ID" value="EMI56066.1"/>
    <property type="molecule type" value="Genomic_DNA"/>
</dbReference>
<proteinExistence type="predicted"/>
<organism evidence="2 3">
    <name type="scientific">Rhodopirellula sallentina SM41</name>
    <dbReference type="NCBI Taxonomy" id="1263870"/>
    <lineage>
        <taxon>Bacteria</taxon>
        <taxon>Pseudomonadati</taxon>
        <taxon>Planctomycetota</taxon>
        <taxon>Planctomycetia</taxon>
        <taxon>Pirellulales</taxon>
        <taxon>Pirellulaceae</taxon>
        <taxon>Rhodopirellula</taxon>
    </lineage>
</organism>
<dbReference type="PANTHER" id="PTHR30093:SF2">
    <property type="entry name" value="TYPE II SECRETION SYSTEM PROTEIN H"/>
    <property type="match status" value="1"/>
</dbReference>
<evidence type="ECO:0000259" key="1">
    <source>
        <dbReference type="Pfam" id="PF07596"/>
    </source>
</evidence>
<dbReference type="InterPro" id="IPR027558">
    <property type="entry name" value="Pre_pil_HX9DG_C"/>
</dbReference>
<accession>M5UDX9</accession>
<dbReference type="AlphaFoldDB" id="M5UDX9"/>
<name>M5UDX9_9BACT</name>
<reference evidence="2 3" key="1">
    <citation type="journal article" date="2013" name="Mar. Genomics">
        <title>Expression of sulfatases in Rhodopirellula baltica and the diversity of sulfatases in the genus Rhodopirellula.</title>
        <authorList>
            <person name="Wegner C.E."/>
            <person name="Richter-Heitmann T."/>
            <person name="Klindworth A."/>
            <person name="Klockow C."/>
            <person name="Richter M."/>
            <person name="Achstetter T."/>
            <person name="Glockner F.O."/>
            <person name="Harder J."/>
        </authorList>
    </citation>
    <scope>NUCLEOTIDE SEQUENCE [LARGE SCALE GENOMIC DNA]</scope>
    <source>
        <strain evidence="2 3">SM41</strain>
    </source>
</reference>
<dbReference type="InterPro" id="IPR011453">
    <property type="entry name" value="DUF1559"/>
</dbReference>
<feature type="domain" description="DUF1559" evidence="1">
    <location>
        <begin position="8"/>
        <end position="122"/>
    </location>
</feature>
<comment type="caution">
    <text evidence="2">The sequence shown here is derived from an EMBL/GenBank/DDBJ whole genome shotgun (WGS) entry which is preliminary data.</text>
</comment>
<dbReference type="Pfam" id="PF07596">
    <property type="entry name" value="SBP_bac_10"/>
    <property type="match status" value="1"/>
</dbReference>
<dbReference type="PANTHER" id="PTHR30093">
    <property type="entry name" value="GENERAL SECRETION PATHWAY PROTEIN G"/>
    <property type="match status" value="1"/>
</dbReference>
<gene>
    <name evidence="2" type="ORF">RSSM_02499</name>
</gene>
<evidence type="ECO:0000313" key="2">
    <source>
        <dbReference type="EMBL" id="EMI56066.1"/>
    </source>
</evidence>
<evidence type="ECO:0000313" key="3">
    <source>
        <dbReference type="Proteomes" id="UP000011885"/>
    </source>
</evidence>